<sequence>MTTRSIPPMAAKSASSIYMQVSLKLVTMDTVRDTAESPLSSNFMMDSKSENASATDNNGMPPPPPNTSQTTKHVPHLPPKSKRKRPNKQTSFVWDHFKKMQASANDEARCKCNYCSKDYACDSNSCGTSTLWKHLRNQRKKYPYREEDKGQITLTLVPTNDGKGANATTRWNSTYLMLEHAIRFEKDFKILEKEKESSDFVEYFEEGDRGNKRFGPPNVSYWLTDINKIQFILNKWSNNNNSVLSLMAMNMKTKFDKCWGSLEKMNKLMFVAMVIDPRYKLKCLNYCLSDVCESDVKDVVESEKIYLYRLYDFYKSQHNHSTQIGYITDDLKQSNNVTREVEKDEEVNPWITFYALREEESSMEVEKDLTFYLSDKDVVDKDEFDIMYWRKMNGYKYPILSKIVRDVLAILISIVASESAFSTGGRILDTFRSSLTPTTVESSICTQNWIRGGSVLLDLHPQLEELETYENIETGNSSSSIILD</sequence>
<evidence type="ECO:0000256" key="2">
    <source>
        <dbReference type="ARBA" id="ARBA00011738"/>
    </source>
</evidence>
<evidence type="ECO:0000256" key="8">
    <source>
        <dbReference type="PROSITE-ProRule" id="PRU00027"/>
    </source>
</evidence>
<keyword evidence="7" id="KW-0539">Nucleus</keyword>
<evidence type="ECO:0000256" key="6">
    <source>
        <dbReference type="ARBA" id="ARBA00023125"/>
    </source>
</evidence>
<dbReference type="InterPro" id="IPR025525">
    <property type="entry name" value="hAT-like_transposase_RNase-H"/>
</dbReference>
<evidence type="ECO:0000259" key="10">
    <source>
        <dbReference type="PROSITE" id="PS50808"/>
    </source>
</evidence>
<evidence type="ECO:0000313" key="11">
    <source>
        <dbReference type="EMBL" id="KAA0050998.1"/>
    </source>
</evidence>
<proteinExistence type="predicted"/>
<evidence type="ECO:0000256" key="7">
    <source>
        <dbReference type="ARBA" id="ARBA00023242"/>
    </source>
</evidence>
<reference evidence="13 14" key="1">
    <citation type="submission" date="2019-08" db="EMBL/GenBank/DDBJ databases">
        <title>Draft genome sequences of two oriental melons (Cucumis melo L. var makuwa).</title>
        <authorList>
            <person name="Kwon S.-Y."/>
        </authorList>
    </citation>
    <scope>NUCLEOTIDE SEQUENCE [LARGE SCALE GENOMIC DNA]</scope>
    <source>
        <strain evidence="14">cv. Chang Bougi</strain>
        <strain evidence="13">cv. SW 3</strain>
        <tissue evidence="12">Leaf</tissue>
    </source>
</reference>
<dbReference type="GO" id="GO:0003677">
    <property type="term" value="F:DNA binding"/>
    <property type="evidence" value="ECO:0007669"/>
    <property type="project" value="UniProtKB-KW"/>
</dbReference>
<dbReference type="SUPFAM" id="SSF57667">
    <property type="entry name" value="beta-beta-alpha zinc fingers"/>
    <property type="match status" value="1"/>
</dbReference>
<dbReference type="InterPro" id="IPR003656">
    <property type="entry name" value="Znf_BED"/>
</dbReference>
<evidence type="ECO:0000313" key="12">
    <source>
        <dbReference type="EMBL" id="TYK04388.1"/>
    </source>
</evidence>
<keyword evidence="6" id="KW-0238">DNA-binding</keyword>
<dbReference type="AlphaFoldDB" id="A0A5D3BZE7"/>
<dbReference type="InterPro" id="IPR036236">
    <property type="entry name" value="Znf_C2H2_sf"/>
</dbReference>
<dbReference type="PANTHER" id="PTHR23272:SF193">
    <property type="entry name" value="OS07G0624100 PROTEIN"/>
    <property type="match status" value="1"/>
</dbReference>
<organism evidence="12 14">
    <name type="scientific">Cucumis melo var. makuwa</name>
    <name type="common">Oriental melon</name>
    <dbReference type="NCBI Taxonomy" id="1194695"/>
    <lineage>
        <taxon>Eukaryota</taxon>
        <taxon>Viridiplantae</taxon>
        <taxon>Streptophyta</taxon>
        <taxon>Embryophyta</taxon>
        <taxon>Tracheophyta</taxon>
        <taxon>Spermatophyta</taxon>
        <taxon>Magnoliopsida</taxon>
        <taxon>eudicotyledons</taxon>
        <taxon>Gunneridae</taxon>
        <taxon>Pentapetalae</taxon>
        <taxon>rosids</taxon>
        <taxon>fabids</taxon>
        <taxon>Cucurbitales</taxon>
        <taxon>Cucurbitaceae</taxon>
        <taxon>Benincaseae</taxon>
        <taxon>Cucumis</taxon>
    </lineage>
</organism>
<dbReference type="PROSITE" id="PS50808">
    <property type="entry name" value="ZF_BED"/>
    <property type="match status" value="1"/>
</dbReference>
<dbReference type="GO" id="GO:0008270">
    <property type="term" value="F:zinc ion binding"/>
    <property type="evidence" value="ECO:0007669"/>
    <property type="project" value="UniProtKB-KW"/>
</dbReference>
<dbReference type="Proteomes" id="UP000321947">
    <property type="component" value="Unassembled WGS sequence"/>
</dbReference>
<evidence type="ECO:0000256" key="3">
    <source>
        <dbReference type="ARBA" id="ARBA00022723"/>
    </source>
</evidence>
<dbReference type="GO" id="GO:0046983">
    <property type="term" value="F:protein dimerization activity"/>
    <property type="evidence" value="ECO:0007669"/>
    <property type="project" value="InterPro"/>
</dbReference>
<dbReference type="OrthoDB" id="1607513at2759"/>
<dbReference type="SMART" id="SM00614">
    <property type="entry name" value="ZnF_BED"/>
    <property type="match status" value="1"/>
</dbReference>
<dbReference type="Pfam" id="PF14372">
    <property type="entry name" value="hAT-like_RNase-H"/>
    <property type="match status" value="1"/>
</dbReference>
<comment type="subcellular location">
    <subcellularLocation>
        <location evidence="1">Nucleus</location>
    </subcellularLocation>
</comment>
<gene>
    <name evidence="12" type="ORF">E5676_scaffold675G00680</name>
    <name evidence="11" type="ORF">E6C27_scaffold2606G00160</name>
</gene>
<keyword evidence="4 8" id="KW-0863">Zinc-finger</keyword>
<comment type="subunit">
    <text evidence="2">Homodimer.</text>
</comment>
<evidence type="ECO:0000313" key="13">
    <source>
        <dbReference type="Proteomes" id="UP000321393"/>
    </source>
</evidence>
<feature type="region of interest" description="Disordered" evidence="9">
    <location>
        <begin position="37"/>
        <end position="89"/>
    </location>
</feature>
<dbReference type="Pfam" id="PF05699">
    <property type="entry name" value="Dimer_Tnp_hAT"/>
    <property type="match status" value="1"/>
</dbReference>
<feature type="compositionally biased region" description="Basic residues" evidence="9">
    <location>
        <begin position="73"/>
        <end position="87"/>
    </location>
</feature>
<protein>
    <submittedName>
        <fullName evidence="12">Zinc finger BED domain-containing protein RICESLEEPER 2-like isoform X2</fullName>
    </submittedName>
</protein>
<evidence type="ECO:0000256" key="1">
    <source>
        <dbReference type="ARBA" id="ARBA00004123"/>
    </source>
</evidence>
<dbReference type="PANTHER" id="PTHR23272">
    <property type="entry name" value="BED FINGER-RELATED"/>
    <property type="match status" value="1"/>
</dbReference>
<dbReference type="GO" id="GO:0005634">
    <property type="term" value="C:nucleus"/>
    <property type="evidence" value="ECO:0007669"/>
    <property type="project" value="UniProtKB-SubCell"/>
</dbReference>
<feature type="domain" description="BED-type" evidence="10">
    <location>
        <begin position="88"/>
        <end position="146"/>
    </location>
</feature>
<comment type="caution">
    <text evidence="12">The sequence shown here is derived from an EMBL/GenBank/DDBJ whole genome shotgun (WGS) entry which is preliminary data.</text>
</comment>
<name>A0A5D3BZE7_CUCMM</name>
<dbReference type="Proteomes" id="UP000321393">
    <property type="component" value="Unassembled WGS sequence"/>
</dbReference>
<evidence type="ECO:0000313" key="14">
    <source>
        <dbReference type="Proteomes" id="UP000321947"/>
    </source>
</evidence>
<keyword evidence="5" id="KW-0862">Zinc</keyword>
<dbReference type="InterPro" id="IPR008906">
    <property type="entry name" value="HATC_C_dom"/>
</dbReference>
<accession>A0A5D3BZE7</accession>
<dbReference type="InterPro" id="IPR012337">
    <property type="entry name" value="RNaseH-like_sf"/>
</dbReference>
<feature type="compositionally biased region" description="Polar residues" evidence="9">
    <location>
        <begin position="37"/>
        <end position="58"/>
    </location>
</feature>
<dbReference type="Pfam" id="PF02892">
    <property type="entry name" value="zf-BED"/>
    <property type="match status" value="1"/>
</dbReference>
<evidence type="ECO:0000256" key="4">
    <source>
        <dbReference type="ARBA" id="ARBA00022771"/>
    </source>
</evidence>
<dbReference type="STRING" id="1194695.A0A5D3BZE7"/>
<evidence type="ECO:0000256" key="5">
    <source>
        <dbReference type="ARBA" id="ARBA00022833"/>
    </source>
</evidence>
<keyword evidence="3" id="KW-0479">Metal-binding</keyword>
<dbReference type="EMBL" id="SSTD01014234">
    <property type="protein sequence ID" value="TYK04388.1"/>
    <property type="molecule type" value="Genomic_DNA"/>
</dbReference>
<evidence type="ECO:0000256" key="9">
    <source>
        <dbReference type="SAM" id="MobiDB-lite"/>
    </source>
</evidence>
<dbReference type="EMBL" id="SSTE01011518">
    <property type="protein sequence ID" value="KAA0050998.1"/>
    <property type="molecule type" value="Genomic_DNA"/>
</dbReference>
<dbReference type="SUPFAM" id="SSF53098">
    <property type="entry name" value="Ribonuclease H-like"/>
    <property type="match status" value="1"/>
</dbReference>